<keyword evidence="3" id="KW-1185">Reference proteome</keyword>
<feature type="region of interest" description="Disordered" evidence="1">
    <location>
        <begin position="292"/>
        <end position="332"/>
    </location>
</feature>
<feature type="compositionally biased region" description="Acidic residues" evidence="1">
    <location>
        <begin position="211"/>
        <end position="220"/>
    </location>
</feature>
<proteinExistence type="predicted"/>
<dbReference type="EMBL" id="OZ034820">
    <property type="protein sequence ID" value="CAL1400929.1"/>
    <property type="molecule type" value="Genomic_DNA"/>
</dbReference>
<feature type="region of interest" description="Disordered" evidence="1">
    <location>
        <begin position="48"/>
        <end position="71"/>
    </location>
</feature>
<feature type="compositionally biased region" description="Basic and acidic residues" evidence="1">
    <location>
        <begin position="200"/>
        <end position="210"/>
    </location>
</feature>
<name>A0AAV2FSK8_9ROSI</name>
<organism evidence="2 3">
    <name type="scientific">Linum trigynum</name>
    <dbReference type="NCBI Taxonomy" id="586398"/>
    <lineage>
        <taxon>Eukaryota</taxon>
        <taxon>Viridiplantae</taxon>
        <taxon>Streptophyta</taxon>
        <taxon>Embryophyta</taxon>
        <taxon>Tracheophyta</taxon>
        <taxon>Spermatophyta</taxon>
        <taxon>Magnoliopsida</taxon>
        <taxon>eudicotyledons</taxon>
        <taxon>Gunneridae</taxon>
        <taxon>Pentapetalae</taxon>
        <taxon>rosids</taxon>
        <taxon>fabids</taxon>
        <taxon>Malpighiales</taxon>
        <taxon>Linaceae</taxon>
        <taxon>Linum</taxon>
    </lineage>
</organism>
<reference evidence="2 3" key="1">
    <citation type="submission" date="2024-04" db="EMBL/GenBank/DDBJ databases">
        <authorList>
            <person name="Fracassetti M."/>
        </authorList>
    </citation>
    <scope>NUCLEOTIDE SEQUENCE [LARGE SCALE GENOMIC DNA]</scope>
</reference>
<dbReference type="Proteomes" id="UP001497516">
    <property type="component" value="Chromosome 7"/>
</dbReference>
<evidence type="ECO:0000313" key="2">
    <source>
        <dbReference type="EMBL" id="CAL1400929.1"/>
    </source>
</evidence>
<sequence>MALFDFKSDKHFVASSDKTTLKVYALTNPTIHPSHIRKTHWRKVATIAPAPDRDGGDAAHEDEEEEEEEEKSYRGLMFFDGHGKIEGQEALTKLAQHLTRLQLRVSPQGHSFQDVVELGEHKDFGIHYLRLNDLFNWPDHRVDMAGVSVWQRLMLEYTVPKREKRAAASGGVSKEKYEDLKKTVNNKDEELRKLRAEVEEQEKEIQRLNDERDDATEQQETELRELEKEKDEEIGELMKRKDDELRMLKKRKDREIQTLKDDSAQHAEELRKLEQKKDEELRVMMKRKDDELQIVQKRNDKESKQKNDELKTLKREKEEGAKLSKEKDEEVKTLREEVVNLRKENKAAASATAAGKGKILVNGDEWHKLKNDNEALRKSMNEKDVEPGRLRKEKEELVMANAAETRKLRDQVAQLQEQEQRRNQPWAWTIRFLGEYVLRTRRPVPQDTWRSVKIETPPDCHYAYDPSTNESVSPFPMANWLVVDEEHNDWPLPPKIGVRCVPDQFDKDNWWFVKAAHPDGRLAMMAYYDGGRSSYTTPNYRFPVRLPFPRNCKFYTTTQFFLIGLNGANKLAFSYWD</sequence>
<dbReference type="AlphaFoldDB" id="A0AAV2FSK8"/>
<feature type="compositionally biased region" description="Acidic residues" evidence="1">
    <location>
        <begin position="60"/>
        <end position="70"/>
    </location>
</feature>
<feature type="region of interest" description="Disordered" evidence="1">
    <location>
        <begin position="200"/>
        <end position="230"/>
    </location>
</feature>
<evidence type="ECO:0000256" key="1">
    <source>
        <dbReference type="SAM" id="MobiDB-lite"/>
    </source>
</evidence>
<feature type="compositionally biased region" description="Basic and acidic residues" evidence="1">
    <location>
        <begin position="221"/>
        <end position="230"/>
    </location>
</feature>
<accession>A0AAV2FSK8</accession>
<evidence type="ECO:0000313" key="3">
    <source>
        <dbReference type="Proteomes" id="UP001497516"/>
    </source>
</evidence>
<protein>
    <submittedName>
        <fullName evidence="2">Uncharacterized protein</fullName>
    </submittedName>
</protein>
<gene>
    <name evidence="2" type="ORF">LTRI10_LOCUS41024</name>
</gene>